<feature type="compositionally biased region" description="Basic and acidic residues" evidence="1">
    <location>
        <begin position="248"/>
        <end position="258"/>
    </location>
</feature>
<keyword evidence="4" id="KW-1185">Reference proteome</keyword>
<feature type="region of interest" description="Disordered" evidence="1">
    <location>
        <begin position="223"/>
        <end position="264"/>
    </location>
</feature>
<keyword evidence="3" id="KW-0969">Cilium</keyword>
<feature type="domain" description="Flagellar hook-length control protein-like C-terminal" evidence="2">
    <location>
        <begin position="344"/>
        <end position="425"/>
    </location>
</feature>
<keyword evidence="3" id="KW-0966">Cell projection</keyword>
<comment type="caution">
    <text evidence="3">The sequence shown here is derived from an EMBL/GenBank/DDBJ whole genome shotgun (WGS) entry which is preliminary data.</text>
</comment>
<dbReference type="RefSeq" id="WP_027850733.1">
    <property type="nucleotide sequence ID" value="NZ_BSOR01000020.1"/>
</dbReference>
<feature type="compositionally biased region" description="Polar residues" evidence="1">
    <location>
        <begin position="14"/>
        <end position="26"/>
    </location>
</feature>
<evidence type="ECO:0000259" key="2">
    <source>
        <dbReference type="Pfam" id="PF02120"/>
    </source>
</evidence>
<dbReference type="CDD" id="cd17470">
    <property type="entry name" value="T3SS_Flik_C"/>
    <property type="match status" value="1"/>
</dbReference>
<name>A0ABQ5ZWU5_9GAMM</name>
<feature type="region of interest" description="Disordered" evidence="1">
    <location>
        <begin position="1"/>
        <end position="107"/>
    </location>
</feature>
<evidence type="ECO:0000313" key="3">
    <source>
        <dbReference type="EMBL" id="GLR63917.1"/>
    </source>
</evidence>
<proteinExistence type="predicted"/>
<evidence type="ECO:0000313" key="4">
    <source>
        <dbReference type="Proteomes" id="UP001156682"/>
    </source>
</evidence>
<evidence type="ECO:0000256" key="1">
    <source>
        <dbReference type="SAM" id="MobiDB-lite"/>
    </source>
</evidence>
<dbReference type="EMBL" id="BSOR01000020">
    <property type="protein sequence ID" value="GLR63917.1"/>
    <property type="molecule type" value="Genomic_DNA"/>
</dbReference>
<dbReference type="InterPro" id="IPR038610">
    <property type="entry name" value="FliK-like_C_sf"/>
</dbReference>
<gene>
    <name evidence="3" type="primary">fliK</name>
    <name evidence="3" type="ORF">GCM10007878_13540</name>
</gene>
<feature type="region of interest" description="Disordered" evidence="1">
    <location>
        <begin position="417"/>
        <end position="453"/>
    </location>
</feature>
<reference evidence="4" key="1">
    <citation type="journal article" date="2019" name="Int. J. Syst. Evol. Microbiol.">
        <title>The Global Catalogue of Microorganisms (GCM) 10K type strain sequencing project: providing services to taxonomists for standard genome sequencing and annotation.</title>
        <authorList>
            <consortium name="The Broad Institute Genomics Platform"/>
            <consortium name="The Broad Institute Genome Sequencing Center for Infectious Disease"/>
            <person name="Wu L."/>
            <person name="Ma J."/>
        </authorList>
    </citation>
    <scope>NUCLEOTIDE SEQUENCE [LARGE SCALE GENOMIC DNA]</scope>
    <source>
        <strain evidence="4">NBRC 100033</strain>
    </source>
</reference>
<accession>A0ABQ5ZWU5</accession>
<dbReference type="Pfam" id="PF02120">
    <property type="entry name" value="Flg_hook"/>
    <property type="match status" value="1"/>
</dbReference>
<dbReference type="Gene3D" id="3.30.750.140">
    <property type="match status" value="1"/>
</dbReference>
<dbReference type="Proteomes" id="UP001156682">
    <property type="component" value="Unassembled WGS sequence"/>
</dbReference>
<keyword evidence="3" id="KW-0282">Flagellum</keyword>
<dbReference type="PANTHER" id="PTHR37533">
    <property type="entry name" value="FLAGELLAR HOOK-LENGTH CONTROL PROTEIN"/>
    <property type="match status" value="1"/>
</dbReference>
<dbReference type="InterPro" id="IPR052563">
    <property type="entry name" value="FliK"/>
</dbReference>
<dbReference type="InterPro" id="IPR021136">
    <property type="entry name" value="Flagellar_hook_control-like_C"/>
</dbReference>
<protein>
    <submittedName>
        <fullName evidence="3">Flagellar hook-length control protein FliK</fullName>
    </submittedName>
</protein>
<feature type="compositionally biased region" description="Basic and acidic residues" evidence="1">
    <location>
        <begin position="83"/>
        <end position="101"/>
    </location>
</feature>
<sequence>MNTTARLDFLLGSKASNLQPAPTKPTNPRVEASEFKGQLEKQLHSSKGEVVKPVADKASHSQEELSKKNNKTSSADKTIQAVDRNRHSAPDEKLVVDKESESGESLPISNQARKFLAALPEDDQQQILNEVAEWFASLSPEALEKLKQQLEEDPQQLLASMPPELQAFLAELQQVSLDELSLPGGFSDLLSSLLTADIDFQRVAAIQFQAGAPGELKLLAEAPSSRTSDPLAVAREPAVKASSPLTELADKSSSKEQASDESLNKQAKLNELVSNLGKASAQGVARAGGEALNQLLQAAGMGLGGTQAAGAGTQTVARMAAGFTSMPMMMQAAAESNAQALASRISMMNAKNLQVAEMRLDPPSLGSVRVQIRMQGEQASVVFQAPNAHARELLEQSLPKLREMMEAEGLMLADAQVSEESFSGQDQEKEGSGHFAGSGLSSGEEESAEEMKIPLLPQPLGLIDYYA</sequence>
<organism evidence="3 4">
    <name type="scientific">Marinospirillum insulare</name>
    <dbReference type="NCBI Taxonomy" id="217169"/>
    <lineage>
        <taxon>Bacteria</taxon>
        <taxon>Pseudomonadati</taxon>
        <taxon>Pseudomonadota</taxon>
        <taxon>Gammaproteobacteria</taxon>
        <taxon>Oceanospirillales</taxon>
        <taxon>Oceanospirillaceae</taxon>
        <taxon>Marinospirillum</taxon>
    </lineage>
</organism>
<dbReference type="PANTHER" id="PTHR37533:SF2">
    <property type="entry name" value="FLAGELLAR HOOK-LENGTH CONTROL PROTEIN"/>
    <property type="match status" value="1"/>
</dbReference>
<feature type="compositionally biased region" description="Basic and acidic residues" evidence="1">
    <location>
        <begin position="31"/>
        <end position="67"/>
    </location>
</feature>